<evidence type="ECO:0000256" key="4">
    <source>
        <dbReference type="ARBA" id="ARBA00022692"/>
    </source>
</evidence>
<dbReference type="SUPFAM" id="SSF56935">
    <property type="entry name" value="Porins"/>
    <property type="match status" value="1"/>
</dbReference>
<evidence type="ECO:0000256" key="3">
    <source>
        <dbReference type="ARBA" id="ARBA00022452"/>
    </source>
</evidence>
<protein>
    <submittedName>
        <fullName evidence="13">SusC/RagA family TonB-linked outer membrane protein</fullName>
    </submittedName>
</protein>
<keyword evidence="3 8" id="KW-1134">Transmembrane beta strand</keyword>
<dbReference type="OrthoDB" id="9768177at2"/>
<feature type="domain" description="TonB-dependent receptor plug" evidence="12">
    <location>
        <begin position="51"/>
        <end position="157"/>
    </location>
</feature>
<dbReference type="STRING" id="1685010.A0O34_02345"/>
<organism evidence="13 14">
    <name type="scientific">Chryseobacterium glaciei</name>
    <dbReference type="NCBI Taxonomy" id="1685010"/>
    <lineage>
        <taxon>Bacteria</taxon>
        <taxon>Pseudomonadati</taxon>
        <taxon>Bacteroidota</taxon>
        <taxon>Flavobacteriia</taxon>
        <taxon>Flavobacteriales</taxon>
        <taxon>Weeksellaceae</taxon>
        <taxon>Chryseobacterium group</taxon>
        <taxon>Chryseobacterium</taxon>
    </lineage>
</organism>
<keyword evidence="14" id="KW-1185">Reference proteome</keyword>
<evidence type="ECO:0000256" key="6">
    <source>
        <dbReference type="ARBA" id="ARBA00023136"/>
    </source>
</evidence>
<dbReference type="NCBIfam" id="TIGR04056">
    <property type="entry name" value="OMP_RagA_SusC"/>
    <property type="match status" value="1"/>
</dbReference>
<dbReference type="InterPro" id="IPR012910">
    <property type="entry name" value="Plug_dom"/>
</dbReference>
<keyword evidence="4 8" id="KW-0812">Transmembrane</keyword>
<keyword evidence="2 8" id="KW-0813">Transport</keyword>
<dbReference type="EMBL" id="CP015199">
    <property type="protein sequence ID" value="ANF49461.1"/>
    <property type="molecule type" value="Genomic_DNA"/>
</dbReference>
<feature type="signal peptide" evidence="10">
    <location>
        <begin position="1"/>
        <end position="24"/>
    </location>
</feature>
<dbReference type="InterPro" id="IPR023996">
    <property type="entry name" value="TonB-dep_OMP_SusC/RagA"/>
</dbReference>
<comment type="subcellular location">
    <subcellularLocation>
        <location evidence="1 8">Cell outer membrane</location>
        <topology evidence="1 8">Multi-pass membrane protein</topology>
    </subcellularLocation>
</comment>
<evidence type="ECO:0000256" key="2">
    <source>
        <dbReference type="ARBA" id="ARBA00022448"/>
    </source>
</evidence>
<dbReference type="InterPro" id="IPR023997">
    <property type="entry name" value="TonB-dep_OMP_SusC/RagA_CS"/>
</dbReference>
<feature type="chain" id="PRO_5008003628" evidence="10">
    <location>
        <begin position="25"/>
        <end position="914"/>
    </location>
</feature>
<dbReference type="InterPro" id="IPR037066">
    <property type="entry name" value="Plug_dom_sf"/>
</dbReference>
<dbReference type="Pfam" id="PF00593">
    <property type="entry name" value="TonB_dep_Rec_b-barrel"/>
    <property type="match status" value="1"/>
</dbReference>
<proteinExistence type="inferred from homology"/>
<dbReference type="InterPro" id="IPR036942">
    <property type="entry name" value="Beta-barrel_TonB_sf"/>
</dbReference>
<dbReference type="Proteomes" id="UP000077824">
    <property type="component" value="Chromosome"/>
</dbReference>
<comment type="similarity">
    <text evidence="8 9">Belongs to the TonB-dependent receptor family.</text>
</comment>
<keyword evidence="10" id="KW-0732">Signal</keyword>
<evidence type="ECO:0000256" key="7">
    <source>
        <dbReference type="ARBA" id="ARBA00023237"/>
    </source>
</evidence>
<dbReference type="Gene3D" id="2.40.170.20">
    <property type="entry name" value="TonB-dependent receptor, beta-barrel domain"/>
    <property type="match status" value="1"/>
</dbReference>
<evidence type="ECO:0000259" key="11">
    <source>
        <dbReference type="Pfam" id="PF00593"/>
    </source>
</evidence>
<evidence type="ECO:0000256" key="8">
    <source>
        <dbReference type="PROSITE-ProRule" id="PRU01360"/>
    </source>
</evidence>
<evidence type="ECO:0000256" key="5">
    <source>
        <dbReference type="ARBA" id="ARBA00023077"/>
    </source>
</evidence>
<evidence type="ECO:0000256" key="1">
    <source>
        <dbReference type="ARBA" id="ARBA00004571"/>
    </source>
</evidence>
<dbReference type="AlphaFoldDB" id="A0A172XR84"/>
<evidence type="ECO:0000313" key="14">
    <source>
        <dbReference type="Proteomes" id="UP000077824"/>
    </source>
</evidence>
<feature type="domain" description="TonB-dependent receptor-like beta-barrel" evidence="11">
    <location>
        <begin position="302"/>
        <end position="759"/>
    </location>
</feature>
<accession>A0A172XR84</accession>
<dbReference type="KEGG" id="chh:A0O34_02345"/>
<dbReference type="Pfam" id="PF07715">
    <property type="entry name" value="Plug"/>
    <property type="match status" value="1"/>
</dbReference>
<gene>
    <name evidence="13" type="ORF">A0O34_02345</name>
</gene>
<evidence type="ECO:0000259" key="12">
    <source>
        <dbReference type="Pfam" id="PF07715"/>
    </source>
</evidence>
<dbReference type="RefSeq" id="WP_066750852.1">
    <property type="nucleotide sequence ID" value="NZ_CP015199.1"/>
</dbReference>
<evidence type="ECO:0000256" key="10">
    <source>
        <dbReference type="SAM" id="SignalP"/>
    </source>
</evidence>
<evidence type="ECO:0000313" key="13">
    <source>
        <dbReference type="EMBL" id="ANF49461.1"/>
    </source>
</evidence>
<evidence type="ECO:0000256" key="9">
    <source>
        <dbReference type="RuleBase" id="RU003357"/>
    </source>
</evidence>
<keyword evidence="7 8" id="KW-0998">Cell outer membrane</keyword>
<dbReference type="NCBIfam" id="TIGR04057">
    <property type="entry name" value="SusC_RagA_signa"/>
    <property type="match status" value="1"/>
</dbReference>
<dbReference type="GO" id="GO:0009279">
    <property type="term" value="C:cell outer membrane"/>
    <property type="evidence" value="ECO:0007669"/>
    <property type="project" value="UniProtKB-SubCell"/>
</dbReference>
<dbReference type="PROSITE" id="PS52016">
    <property type="entry name" value="TONB_DEPENDENT_REC_3"/>
    <property type="match status" value="1"/>
</dbReference>
<keyword evidence="5 9" id="KW-0798">TonB box</keyword>
<sequence length="914" mass="102242">MKNQIKNFKKVGICFFLMSGFISAQTVKDKDSLREKEIEDVVIIGYKAQKKSSLTAAVSTISDKKLKDASTSDVASMLQGKAAGAQVNLGGGAPGSTASVKIRGTSTINGPSQALWVVDGVMMTGTPNLDPSQIESINILKDATSTALYGSRGANGIVQVFTKSGNSGKGVLSFSMNNSFNTFTNGRFKLMNGNQLYDNFTSLKNAPPLPEELRNDGYNWLKNGTQTGVVQNYTIDFRGGSENSKTYISGNYYNETGTVKTYEFNRLSFRINHEQKIKSWLTLKPKVSLSYTTGKDNQGSLYEMYLNMPWDNPRDSSGNLINPNTYTGDWYGRDYSNYLYDLQWNYGKSNQLDLLGNLDAEVKITDYLKFITTNNVTYKNYDDMYYTDPRSISGESNKGGLTESYVKDISKFFNQMLRFDKDFGVHNVNALAAYEYSDRFYKISRAGVYGVVPGTDIFDDGATTGQKPSGTKFERAYNALLLNAEYVYDKKYFVQGSLRSESSSAFGKDHRNGLFYSYSLGWNIHKEKFFNVKAINEWKLRASRGLVGNTPSPNYGWQDLYALTQVYNGQVGATWSQLGNPDLTWESIYQNNLGTDISAFNNRLTLNVDYFNNKTKNLLILATLPSLTGVDRQYLNVGDVQNKGWEFNFNYAIIKSPTVTWDLGFNVSTYKNAVLSTRDNATQLLNNSQAAITGYDVTSFYMRKWMGVNPDNGAGQWEVVNADGSRTLTSNYNQATLQIVGHATPDYYGAFNTNLTVKNFYMNASLYFSQGGQIYNSDREYFDSDGAYPYYNQMVLQDGWTRWEKPGDNATHPVASYNSSSLTNRPSSRYLEDASYVKLRSLRLGYNFPASLTEKIKIKSASIYIMGENLFTITKFSGVDPEVGAVGGQTTYSGRAGTIYPIPRRFSLGFNFSF</sequence>
<dbReference type="Gene3D" id="2.170.130.10">
    <property type="entry name" value="TonB-dependent receptor, plug domain"/>
    <property type="match status" value="1"/>
</dbReference>
<keyword evidence="6 8" id="KW-0472">Membrane</keyword>
<dbReference type="InterPro" id="IPR000531">
    <property type="entry name" value="Beta-barrel_TonB"/>
</dbReference>
<dbReference type="InterPro" id="IPR039426">
    <property type="entry name" value="TonB-dep_rcpt-like"/>
</dbReference>
<name>A0A172XR84_9FLAO</name>
<reference evidence="13 14" key="1">
    <citation type="submission" date="2016-04" db="EMBL/GenBank/DDBJ databases">
        <title>Complete Genome Sequence of Chryseobacterium sp. IHBB 10212.</title>
        <authorList>
            <person name="Pal M."/>
            <person name="Swarnkar M.K."/>
            <person name="Kaushal K."/>
            <person name="Chhibber S."/>
            <person name="Singh A.K."/>
            <person name="Gulati A."/>
        </authorList>
    </citation>
    <scope>NUCLEOTIDE SEQUENCE [LARGE SCALE GENOMIC DNA]</scope>
    <source>
        <strain evidence="13 14">IHBB 10212</strain>
    </source>
</reference>